<dbReference type="PANTHER" id="PTHR12461">
    <property type="entry name" value="HYPOXIA-INDUCIBLE FACTOR 1 ALPHA INHIBITOR-RELATED"/>
    <property type="match status" value="1"/>
</dbReference>
<name>A0ABN8CR84_9STRA</name>
<keyword evidence="1" id="KW-0472">Membrane</keyword>
<dbReference type="Pfam" id="PF13621">
    <property type="entry name" value="Cupin_8"/>
    <property type="match status" value="1"/>
</dbReference>
<evidence type="ECO:0000259" key="2">
    <source>
        <dbReference type="PROSITE" id="PS51184"/>
    </source>
</evidence>
<sequence length="444" mass="51500">MLKFRTAHLRFTTFLRRQAWELRQLQCNWTSLSLLLLFGLSFLSFGLWLFPLTRLPINVWTKDSNVLRWGVNDAVVLLVGQDLQRSLPLDYVYPNGAENKFTCDLPALRYQCDMDNIEGCKSYPQLFPSAALFENWNPENTDQIPQTIFDSICHFNVSNPYELRLAQMFREMEVPFVAYGVPELLKASEQWTDEYLTEKLTPTTPYKVHIANNSHYMYFSKKQRIKGEKRPYTSKWMTYPQFVKILKDVKLLHEAGKPHEYYYFMLKTTDFFEHASFIYEELRFLNPLATEHDSRYGDLFVRDYAIAKEIGMRCRLGMQGIIAEGHVDSGLNFVSMIRGTKRYVLAPPSVCKCLGLIKQGQSVRHTSYNWSDTSALPEDARNCPATEVALTAGEVLYIPPFWYHHIVSTDTSIQCNLRSGFIDRSNTQDILSKCGLPVMRKQTV</sequence>
<keyword evidence="1" id="KW-0812">Transmembrane</keyword>
<reference evidence="3 4" key="1">
    <citation type="submission" date="2021-11" db="EMBL/GenBank/DDBJ databases">
        <authorList>
            <person name="Islam A."/>
            <person name="Islam S."/>
            <person name="Flora M.S."/>
            <person name="Rahman M."/>
            <person name="Ziaur R.M."/>
            <person name="Epstein J.H."/>
            <person name="Hassan M."/>
            <person name="Klassen M."/>
            <person name="Woodard K."/>
            <person name="Webb A."/>
            <person name="Webby R.J."/>
            <person name="El Zowalaty M.E."/>
        </authorList>
    </citation>
    <scope>NUCLEOTIDE SEQUENCE [LARGE SCALE GENOMIC DNA]</scope>
    <source>
        <strain evidence="3">Pbs1</strain>
    </source>
</reference>
<dbReference type="Gene3D" id="2.60.120.10">
    <property type="entry name" value="Jelly Rolls"/>
    <property type="match status" value="1"/>
</dbReference>
<protein>
    <recommendedName>
        <fullName evidence="2">JmjC domain-containing protein</fullName>
    </recommendedName>
</protein>
<evidence type="ECO:0000313" key="4">
    <source>
        <dbReference type="Proteomes" id="UP001158986"/>
    </source>
</evidence>
<keyword evidence="1" id="KW-1133">Transmembrane helix</keyword>
<dbReference type="SUPFAM" id="SSF51197">
    <property type="entry name" value="Clavaminate synthase-like"/>
    <property type="match status" value="1"/>
</dbReference>
<evidence type="ECO:0000256" key="1">
    <source>
        <dbReference type="SAM" id="Phobius"/>
    </source>
</evidence>
<dbReference type="EMBL" id="CAKLCB010000104">
    <property type="protein sequence ID" value="CAH0515284.1"/>
    <property type="molecule type" value="Genomic_DNA"/>
</dbReference>
<dbReference type="InterPro" id="IPR014710">
    <property type="entry name" value="RmlC-like_jellyroll"/>
</dbReference>
<feature type="domain" description="JmjC" evidence="2">
    <location>
        <begin position="280"/>
        <end position="439"/>
    </location>
</feature>
<feature type="transmembrane region" description="Helical" evidence="1">
    <location>
        <begin position="32"/>
        <end position="50"/>
    </location>
</feature>
<gene>
    <name evidence="3" type="ORF">PBS001_LOCUS1998</name>
</gene>
<dbReference type="Proteomes" id="UP001158986">
    <property type="component" value="Unassembled WGS sequence"/>
</dbReference>
<dbReference type="InterPro" id="IPR003347">
    <property type="entry name" value="JmjC_dom"/>
</dbReference>
<proteinExistence type="predicted"/>
<dbReference type="PROSITE" id="PS51184">
    <property type="entry name" value="JMJC"/>
    <property type="match status" value="1"/>
</dbReference>
<keyword evidence="4" id="KW-1185">Reference proteome</keyword>
<comment type="caution">
    <text evidence="3">The sequence shown here is derived from an EMBL/GenBank/DDBJ whole genome shotgun (WGS) entry which is preliminary data.</text>
</comment>
<accession>A0ABN8CR84</accession>
<dbReference type="PANTHER" id="PTHR12461:SF98">
    <property type="entry name" value="CUPIN-LIKE DOMAIN-CONTAINING PROTEIN"/>
    <property type="match status" value="1"/>
</dbReference>
<dbReference type="InterPro" id="IPR041667">
    <property type="entry name" value="Cupin_8"/>
</dbReference>
<evidence type="ECO:0000313" key="3">
    <source>
        <dbReference type="EMBL" id="CAH0515284.1"/>
    </source>
</evidence>
<organism evidence="3 4">
    <name type="scientific">Peronospora belbahrii</name>
    <dbReference type="NCBI Taxonomy" id="622444"/>
    <lineage>
        <taxon>Eukaryota</taxon>
        <taxon>Sar</taxon>
        <taxon>Stramenopiles</taxon>
        <taxon>Oomycota</taxon>
        <taxon>Peronosporomycetes</taxon>
        <taxon>Peronosporales</taxon>
        <taxon>Peronosporaceae</taxon>
        <taxon>Peronospora</taxon>
    </lineage>
</organism>